<sequence>SAALVWLRTKHITLNKHLHCIKKSNTLGCHHYPGSKENMEHFILVCPQYAHEHFILARLLRWQACYLPYLLSDSKAVPFLINYINSTGHLKTTFGDVPSTHKQNH</sequence>
<dbReference type="OrthoDB" id="2650954at2759"/>
<keyword evidence="2" id="KW-1185">Reference proteome</keyword>
<feature type="non-terminal residue" evidence="1">
    <location>
        <position position="1"/>
    </location>
</feature>
<dbReference type="EMBL" id="KN825640">
    <property type="protein sequence ID" value="KIK82324.1"/>
    <property type="molecule type" value="Genomic_DNA"/>
</dbReference>
<dbReference type="Proteomes" id="UP000054538">
    <property type="component" value="Unassembled WGS sequence"/>
</dbReference>
<dbReference type="AlphaFoldDB" id="A0A0D0DKR7"/>
<evidence type="ECO:0000313" key="2">
    <source>
        <dbReference type="Proteomes" id="UP000054538"/>
    </source>
</evidence>
<evidence type="ECO:0008006" key="3">
    <source>
        <dbReference type="Google" id="ProtNLM"/>
    </source>
</evidence>
<dbReference type="InParanoid" id="A0A0D0DKR7"/>
<dbReference type="HOGENOM" id="CLU_146165_0_0_1"/>
<reference evidence="1 2" key="1">
    <citation type="submission" date="2014-04" db="EMBL/GenBank/DDBJ databases">
        <authorList>
            <consortium name="DOE Joint Genome Institute"/>
            <person name="Kuo A."/>
            <person name="Kohler A."/>
            <person name="Jargeat P."/>
            <person name="Nagy L.G."/>
            <person name="Floudas D."/>
            <person name="Copeland A."/>
            <person name="Barry K.W."/>
            <person name="Cichocki N."/>
            <person name="Veneault-Fourrey C."/>
            <person name="LaButti K."/>
            <person name="Lindquist E.A."/>
            <person name="Lipzen A."/>
            <person name="Lundell T."/>
            <person name="Morin E."/>
            <person name="Murat C."/>
            <person name="Sun H."/>
            <person name="Tunlid A."/>
            <person name="Henrissat B."/>
            <person name="Grigoriev I.V."/>
            <person name="Hibbett D.S."/>
            <person name="Martin F."/>
            <person name="Nordberg H.P."/>
            <person name="Cantor M.N."/>
            <person name="Hua S.X."/>
        </authorList>
    </citation>
    <scope>NUCLEOTIDE SEQUENCE [LARGE SCALE GENOMIC DNA]</scope>
    <source>
        <strain evidence="1 2">Ve08.2h10</strain>
    </source>
</reference>
<name>A0A0D0DKR7_9AGAM</name>
<organism evidence="1 2">
    <name type="scientific">Paxillus rubicundulus Ve08.2h10</name>
    <dbReference type="NCBI Taxonomy" id="930991"/>
    <lineage>
        <taxon>Eukaryota</taxon>
        <taxon>Fungi</taxon>
        <taxon>Dikarya</taxon>
        <taxon>Basidiomycota</taxon>
        <taxon>Agaricomycotina</taxon>
        <taxon>Agaricomycetes</taxon>
        <taxon>Agaricomycetidae</taxon>
        <taxon>Boletales</taxon>
        <taxon>Paxilineae</taxon>
        <taxon>Paxillaceae</taxon>
        <taxon>Paxillus</taxon>
    </lineage>
</organism>
<gene>
    <name evidence="1" type="ORF">PAXRUDRAFT_153957</name>
</gene>
<reference evidence="2" key="2">
    <citation type="submission" date="2015-01" db="EMBL/GenBank/DDBJ databases">
        <title>Evolutionary Origins and Diversification of the Mycorrhizal Mutualists.</title>
        <authorList>
            <consortium name="DOE Joint Genome Institute"/>
            <consortium name="Mycorrhizal Genomics Consortium"/>
            <person name="Kohler A."/>
            <person name="Kuo A."/>
            <person name="Nagy L.G."/>
            <person name="Floudas D."/>
            <person name="Copeland A."/>
            <person name="Barry K.W."/>
            <person name="Cichocki N."/>
            <person name="Veneault-Fourrey C."/>
            <person name="LaButti K."/>
            <person name="Lindquist E.A."/>
            <person name="Lipzen A."/>
            <person name="Lundell T."/>
            <person name="Morin E."/>
            <person name="Murat C."/>
            <person name="Riley R."/>
            <person name="Ohm R."/>
            <person name="Sun H."/>
            <person name="Tunlid A."/>
            <person name="Henrissat B."/>
            <person name="Grigoriev I.V."/>
            <person name="Hibbett D.S."/>
            <person name="Martin F."/>
        </authorList>
    </citation>
    <scope>NUCLEOTIDE SEQUENCE [LARGE SCALE GENOMIC DNA]</scope>
    <source>
        <strain evidence="2">Ve08.2h10</strain>
    </source>
</reference>
<accession>A0A0D0DKR7</accession>
<protein>
    <recommendedName>
        <fullName evidence="3">Reverse transcriptase zinc-binding domain-containing protein</fullName>
    </recommendedName>
</protein>
<evidence type="ECO:0000313" key="1">
    <source>
        <dbReference type="EMBL" id="KIK82324.1"/>
    </source>
</evidence>
<proteinExistence type="predicted"/>